<feature type="compositionally biased region" description="Low complexity" evidence="5">
    <location>
        <begin position="250"/>
        <end position="266"/>
    </location>
</feature>
<evidence type="ECO:0000256" key="3">
    <source>
        <dbReference type="ARBA" id="ARBA00022989"/>
    </source>
</evidence>
<evidence type="ECO:0000256" key="2">
    <source>
        <dbReference type="ARBA" id="ARBA00022692"/>
    </source>
</evidence>
<organism evidence="8 9">
    <name type="scientific">Orchesella cincta</name>
    <name type="common">Springtail</name>
    <name type="synonym">Podura cincta</name>
    <dbReference type="NCBI Taxonomy" id="48709"/>
    <lineage>
        <taxon>Eukaryota</taxon>
        <taxon>Metazoa</taxon>
        <taxon>Ecdysozoa</taxon>
        <taxon>Arthropoda</taxon>
        <taxon>Hexapoda</taxon>
        <taxon>Collembola</taxon>
        <taxon>Entomobryomorpha</taxon>
        <taxon>Entomobryoidea</taxon>
        <taxon>Orchesellidae</taxon>
        <taxon>Orchesellinae</taxon>
        <taxon>Orchesella</taxon>
    </lineage>
</organism>
<dbReference type="AlphaFoldDB" id="A0A1D2MNV0"/>
<feature type="transmembrane region" description="Helical" evidence="6">
    <location>
        <begin position="429"/>
        <end position="449"/>
    </location>
</feature>
<reference evidence="8 9" key="1">
    <citation type="journal article" date="2016" name="Genome Biol. Evol.">
        <title>Gene Family Evolution Reflects Adaptation to Soil Environmental Stressors in the Genome of the Collembolan Orchesella cincta.</title>
        <authorList>
            <person name="Faddeeva-Vakhrusheva A."/>
            <person name="Derks M.F."/>
            <person name="Anvar S.Y."/>
            <person name="Agamennone V."/>
            <person name="Suring W."/>
            <person name="Smit S."/>
            <person name="van Straalen N.M."/>
            <person name="Roelofs D."/>
        </authorList>
    </citation>
    <scope>NUCLEOTIDE SEQUENCE [LARGE SCALE GENOMIC DNA]</scope>
    <source>
        <tissue evidence="8">Mixed pool</tissue>
    </source>
</reference>
<feature type="transmembrane region" description="Helical" evidence="6">
    <location>
        <begin position="133"/>
        <end position="154"/>
    </location>
</feature>
<keyword evidence="3 6" id="KW-1133">Transmembrane helix</keyword>
<feature type="transmembrane region" description="Helical" evidence="6">
    <location>
        <begin position="555"/>
        <end position="576"/>
    </location>
</feature>
<dbReference type="Pfam" id="PF07690">
    <property type="entry name" value="MFS_1"/>
    <property type="match status" value="1"/>
</dbReference>
<feature type="transmembrane region" description="Helical" evidence="6">
    <location>
        <begin position="207"/>
        <end position="229"/>
    </location>
</feature>
<dbReference type="InterPro" id="IPR036259">
    <property type="entry name" value="MFS_trans_sf"/>
</dbReference>
<feature type="transmembrane region" description="Helical" evidence="6">
    <location>
        <begin position="38"/>
        <end position="58"/>
    </location>
</feature>
<evidence type="ECO:0000256" key="1">
    <source>
        <dbReference type="ARBA" id="ARBA00004141"/>
    </source>
</evidence>
<dbReference type="SUPFAM" id="SSF103473">
    <property type="entry name" value="MFS general substrate transporter"/>
    <property type="match status" value="1"/>
</dbReference>
<feature type="region of interest" description="Disordered" evidence="5">
    <location>
        <begin position="587"/>
        <end position="608"/>
    </location>
</feature>
<dbReference type="InterPro" id="IPR020846">
    <property type="entry name" value="MFS_dom"/>
</dbReference>
<dbReference type="GO" id="GO:0016020">
    <property type="term" value="C:membrane"/>
    <property type="evidence" value="ECO:0007669"/>
    <property type="project" value="UniProtKB-SubCell"/>
</dbReference>
<evidence type="ECO:0000313" key="9">
    <source>
        <dbReference type="Proteomes" id="UP000094527"/>
    </source>
</evidence>
<feature type="transmembrane region" description="Helical" evidence="6">
    <location>
        <begin position="74"/>
        <end position="95"/>
    </location>
</feature>
<protein>
    <submittedName>
        <fullName evidence="8">Major facilitator superfamily domain-containing protein 8</fullName>
    </submittedName>
</protein>
<feature type="transmembrane region" description="Helical" evidence="6">
    <location>
        <begin position="107"/>
        <end position="127"/>
    </location>
</feature>
<dbReference type="GO" id="GO:0022857">
    <property type="term" value="F:transmembrane transporter activity"/>
    <property type="evidence" value="ECO:0007669"/>
    <property type="project" value="InterPro"/>
</dbReference>
<comment type="subcellular location">
    <subcellularLocation>
        <location evidence="1">Membrane</location>
        <topology evidence="1">Multi-pass membrane protein</topology>
    </subcellularLocation>
</comment>
<feature type="transmembrane region" description="Helical" evidence="6">
    <location>
        <begin position="175"/>
        <end position="195"/>
    </location>
</feature>
<dbReference type="OrthoDB" id="6432183at2759"/>
<evidence type="ECO:0000256" key="5">
    <source>
        <dbReference type="SAM" id="MobiDB-lite"/>
    </source>
</evidence>
<keyword evidence="4 6" id="KW-0472">Membrane</keyword>
<keyword evidence="9" id="KW-1185">Reference proteome</keyword>
<dbReference type="STRING" id="48709.A0A1D2MNV0"/>
<dbReference type="OMA" id="IFLRLCN"/>
<evidence type="ECO:0000256" key="4">
    <source>
        <dbReference type="ARBA" id="ARBA00023136"/>
    </source>
</evidence>
<dbReference type="EMBL" id="LJIJ01000773">
    <property type="protein sequence ID" value="ODM94666.1"/>
    <property type="molecule type" value="Genomic_DNA"/>
</dbReference>
<keyword evidence="2 6" id="KW-0812">Transmembrane</keyword>
<dbReference type="Proteomes" id="UP000094527">
    <property type="component" value="Unassembled WGS sequence"/>
</dbReference>
<accession>A0A1D2MNV0</accession>
<feature type="transmembrane region" description="Helical" evidence="6">
    <location>
        <begin position="458"/>
        <end position="477"/>
    </location>
</feature>
<feature type="transmembrane region" description="Helical" evidence="6">
    <location>
        <begin position="531"/>
        <end position="549"/>
    </location>
</feature>
<dbReference type="Gene3D" id="1.20.1250.20">
    <property type="entry name" value="MFS general substrate transporter like domains"/>
    <property type="match status" value="2"/>
</dbReference>
<dbReference type="PANTHER" id="PTHR23510:SF16">
    <property type="entry name" value="MAJOR FACILITATOR SUPERFAMILY (MFS) PROFILE DOMAIN-CONTAINING PROTEIN"/>
    <property type="match status" value="1"/>
</dbReference>
<dbReference type="InterPro" id="IPR011701">
    <property type="entry name" value="MFS"/>
</dbReference>
<comment type="caution">
    <text evidence="8">The sequence shown here is derived from an EMBL/GenBank/DDBJ whole genome shotgun (WGS) entry which is preliminary data.</text>
</comment>
<sequence length="608" mass="66657">GIAEGGYLLHKKQINSGSGWFTGTGSSLIMKYETKRTLSFLIVGGYLFLGGCEYAVIFPTCLSYLKSLGANDEYWLGFTVSAYSFSAAISGIIGGRLSDIYEHHTKTIAMVSIVLMMFGSVQYTVGISVWNILVSRLICGCGTAAGSAMLAEVCRVTAVEERTPILAICNATRQLGILVGPVFQLILTYFEFTIWGFEITPLNAPGIFMAALWVVFAVMTHFMFYNLSAELKAEKRLRRNIIPPMLNATHSTHSRPSSVASSRSPPQLDPHKSLLLPSSPISEDSTKFPESVGHHLTAQRAISDCCFDEGSHASGGAMGCNSGIESSGIQSGVQQSHVRRQRLLSYSERFLTSLAQSGQKSTTGQMNLLNASGVTYTLQSGNYLSEFLSDSFVLMLSMVFVLFFCQVGVETIVPVVIQDYFGYGEFENSLVYMAGGAEALVVFFSVAIISRYVRDTNLMLLGWIVLTASHIWLIIFLPEFQEHGTGSTMQVACFMAGIVMLYFGYAVASVANTGLFSKCLSANTQGLGQGLRRMVSYLGLIFGPTWSGATIRRPYIFLGVPLGIILLKATMLAVSFRDLRKIENEHRDLRQSTSSDEEDEERRPLIRR</sequence>
<feature type="non-terminal residue" evidence="8">
    <location>
        <position position="1"/>
    </location>
</feature>
<dbReference type="PANTHER" id="PTHR23510">
    <property type="entry name" value="INNER MEMBRANE TRANSPORT PROTEIN YAJR"/>
    <property type="match status" value="1"/>
</dbReference>
<dbReference type="InterPro" id="IPR051068">
    <property type="entry name" value="MFS_Domain-Containing_Protein"/>
</dbReference>
<proteinExistence type="predicted"/>
<evidence type="ECO:0000313" key="8">
    <source>
        <dbReference type="EMBL" id="ODM94666.1"/>
    </source>
</evidence>
<feature type="domain" description="Major facilitator superfamily (MFS) profile" evidence="7">
    <location>
        <begin position="39"/>
        <end position="581"/>
    </location>
</feature>
<name>A0A1D2MNV0_ORCCI</name>
<feature type="transmembrane region" description="Helical" evidence="6">
    <location>
        <begin position="392"/>
        <end position="417"/>
    </location>
</feature>
<evidence type="ECO:0000259" key="7">
    <source>
        <dbReference type="PROSITE" id="PS50850"/>
    </source>
</evidence>
<feature type="region of interest" description="Disordered" evidence="5">
    <location>
        <begin position="245"/>
        <end position="276"/>
    </location>
</feature>
<feature type="transmembrane region" description="Helical" evidence="6">
    <location>
        <begin position="489"/>
        <end position="511"/>
    </location>
</feature>
<dbReference type="PROSITE" id="PS50850">
    <property type="entry name" value="MFS"/>
    <property type="match status" value="1"/>
</dbReference>
<evidence type="ECO:0000256" key="6">
    <source>
        <dbReference type="SAM" id="Phobius"/>
    </source>
</evidence>
<gene>
    <name evidence="8" type="ORF">Ocin01_12021</name>
</gene>